<accession>A0A3S1BLZ6</accession>
<evidence type="ECO:0000256" key="3">
    <source>
        <dbReference type="ARBA" id="ARBA00023237"/>
    </source>
</evidence>
<dbReference type="OrthoDB" id="603275at2"/>
<keyword evidence="2" id="KW-0472">Membrane</keyword>
<dbReference type="SUPFAM" id="SSF56935">
    <property type="entry name" value="Porins"/>
    <property type="match status" value="1"/>
</dbReference>
<dbReference type="AlphaFoldDB" id="A0A3S1BLZ6"/>
<comment type="caution">
    <text evidence="5">The sequence shown here is derived from an EMBL/GenBank/DDBJ whole genome shotgun (WGS) entry which is preliminary data.</text>
</comment>
<dbReference type="Gene3D" id="2.40.170.20">
    <property type="entry name" value="TonB-dependent receptor, beta-barrel domain"/>
    <property type="match status" value="1"/>
</dbReference>
<dbReference type="InterPro" id="IPR041700">
    <property type="entry name" value="OMP_b-brl_3"/>
</dbReference>
<sequence>MKILTCLLLLFVCQHAFAQQGDKRVLIFEDNFKRPQRAVAFVMLSPGKKNIAGITDTAGRFLLPDTIHAPLTLQLKDTAFTCRYCTVAADKPETRIVIIPGSTQQLKEVSITAAATYTKGDAAKITMDLTKIPEARFWTIAAALKNIPGVEVDANGNITYAGKPVALKHNGYTSVVFSKMLSDNIHQQPALKYTGITLQLHDLKTEKPTLNFEQVLPADKSIYGNINTYVSTVSGGADGSITARTGKHTISAMGGYSRRYTPEKVMTGNTHYDTSAIVLTRETRTTGTARITPFISISDNYRINDRHFLNAEFSWNASDDHKNEEAVTRIRHQDVLLKSVTATRRTDMPFADNNNLNTRLAYIWKIPAKIPGTRRRLDISAEYVSIGTGLENSLVSAVDQGKEVPADNYRQRKKERGKDVYAYACYAYENKRVGAFDIAAKYFYRTYEERQETDFSLHPQEPELLQSTAVYHYGALLASLEKKFGSSFSARAVLKGDYNYNGFKHLPDRYFRSFFVSPYLSLYYQLPNKGTLRLESEYSQQRPPLHALVNVPMIFNNGYAVKEGNPDLRPSGTFSVNAGYAVPWKKLRFNLDASYRRISNDIGVYTYARDSVTVVSYRNLQAVNGYYTRGMLSDIPLAWKLKAGISGWVEYYRYHVRQDYNTNGFSRGASLSLTCMINAQWRLMVSGSYDKRIGFQHTSPDYFSSNINAVYAKGKWMCSLTGSNLHQPWLEQRSSSNGEGYYALSADRYRNFDCRLSLSYTFGKNTTFTDKGKYAEKNDLGSLSR</sequence>
<gene>
    <name evidence="5" type="ORF">ECE50_017645</name>
</gene>
<dbReference type="Pfam" id="PF14905">
    <property type="entry name" value="OMP_b-brl_3"/>
    <property type="match status" value="1"/>
</dbReference>
<name>A0A3S1BLZ6_9BACT</name>
<evidence type="ECO:0000313" key="6">
    <source>
        <dbReference type="Proteomes" id="UP000281028"/>
    </source>
</evidence>
<dbReference type="Proteomes" id="UP000281028">
    <property type="component" value="Unassembled WGS sequence"/>
</dbReference>
<organism evidence="5 6">
    <name type="scientific">Chitinophaga solisilvae</name>
    <dbReference type="NCBI Taxonomy" id="1233460"/>
    <lineage>
        <taxon>Bacteria</taxon>
        <taxon>Pseudomonadati</taxon>
        <taxon>Bacteroidota</taxon>
        <taxon>Chitinophagia</taxon>
        <taxon>Chitinophagales</taxon>
        <taxon>Chitinophagaceae</taxon>
        <taxon>Chitinophaga</taxon>
    </lineage>
</organism>
<proteinExistence type="predicted"/>
<dbReference type="InterPro" id="IPR036942">
    <property type="entry name" value="Beta-barrel_TonB_sf"/>
</dbReference>
<comment type="subcellular location">
    <subcellularLocation>
        <location evidence="1">Cell outer membrane</location>
    </subcellularLocation>
</comment>
<evidence type="ECO:0000259" key="4">
    <source>
        <dbReference type="Pfam" id="PF14905"/>
    </source>
</evidence>
<feature type="domain" description="Outer membrane protein beta-barrel" evidence="4">
    <location>
        <begin position="475"/>
        <end position="760"/>
    </location>
</feature>
<keyword evidence="6" id="KW-1185">Reference proteome</keyword>
<reference evidence="5" key="1">
    <citation type="submission" date="2020-05" db="EMBL/GenBank/DDBJ databases">
        <title>Chitinophaga laudate sp. nov., isolated from a tropical peat swamp.</title>
        <authorList>
            <person name="Goh C.B.S."/>
            <person name="Lee M.S."/>
            <person name="Parimannan S."/>
            <person name="Pasbakhsh P."/>
            <person name="Yule C.M."/>
            <person name="Rajandas H."/>
            <person name="Loke S."/>
            <person name="Croft L."/>
            <person name="Tan J.B.L."/>
        </authorList>
    </citation>
    <scope>NUCLEOTIDE SEQUENCE</scope>
    <source>
        <strain evidence="5">Mgbs1</strain>
    </source>
</reference>
<evidence type="ECO:0000256" key="2">
    <source>
        <dbReference type="ARBA" id="ARBA00023136"/>
    </source>
</evidence>
<evidence type="ECO:0000313" key="5">
    <source>
        <dbReference type="EMBL" id="NSL88669.1"/>
    </source>
</evidence>
<protein>
    <submittedName>
        <fullName evidence="5">Outer membrane beta-barrel protein</fullName>
    </submittedName>
</protein>
<dbReference type="GO" id="GO:0009279">
    <property type="term" value="C:cell outer membrane"/>
    <property type="evidence" value="ECO:0007669"/>
    <property type="project" value="UniProtKB-SubCell"/>
</dbReference>
<evidence type="ECO:0000256" key="1">
    <source>
        <dbReference type="ARBA" id="ARBA00004442"/>
    </source>
</evidence>
<dbReference type="EMBL" id="RIAR02000001">
    <property type="protein sequence ID" value="NSL88669.1"/>
    <property type="molecule type" value="Genomic_DNA"/>
</dbReference>
<keyword evidence="3" id="KW-0998">Cell outer membrane</keyword>